<evidence type="ECO:0000313" key="3">
    <source>
        <dbReference type="Proteomes" id="UP001165283"/>
    </source>
</evidence>
<feature type="region of interest" description="Disordered" evidence="1">
    <location>
        <begin position="40"/>
        <end position="96"/>
    </location>
</feature>
<name>A0ABT1A6G9_9PSEU</name>
<evidence type="ECO:0000313" key="2">
    <source>
        <dbReference type="EMBL" id="MCO1658571.1"/>
    </source>
</evidence>
<evidence type="ECO:0000256" key="1">
    <source>
        <dbReference type="SAM" id="MobiDB-lite"/>
    </source>
</evidence>
<keyword evidence="3" id="KW-1185">Reference proteome</keyword>
<feature type="compositionally biased region" description="Basic residues" evidence="1">
    <location>
        <begin position="81"/>
        <end position="96"/>
    </location>
</feature>
<gene>
    <name evidence="2" type="ORF">KDL28_26250</name>
</gene>
<accession>A0ABT1A6G9</accession>
<proteinExistence type="predicted"/>
<dbReference type="Proteomes" id="UP001165283">
    <property type="component" value="Unassembled WGS sequence"/>
</dbReference>
<organism evidence="2 3">
    <name type="scientific">Pseudonocardia humida</name>
    <dbReference type="NCBI Taxonomy" id="2800819"/>
    <lineage>
        <taxon>Bacteria</taxon>
        <taxon>Bacillati</taxon>
        <taxon>Actinomycetota</taxon>
        <taxon>Actinomycetes</taxon>
        <taxon>Pseudonocardiales</taxon>
        <taxon>Pseudonocardiaceae</taxon>
        <taxon>Pseudonocardia</taxon>
    </lineage>
</organism>
<evidence type="ECO:0008006" key="4">
    <source>
        <dbReference type="Google" id="ProtNLM"/>
    </source>
</evidence>
<reference evidence="2" key="1">
    <citation type="submission" date="2021-04" db="EMBL/GenBank/DDBJ databases">
        <title>Pseudonocardia sp. nov., isolated from sandy soil of mangrove forest.</title>
        <authorList>
            <person name="Zan Z."/>
            <person name="Huang R."/>
            <person name="Liu W."/>
        </authorList>
    </citation>
    <scope>NUCLEOTIDE SEQUENCE</scope>
    <source>
        <strain evidence="2">S2-4</strain>
    </source>
</reference>
<dbReference type="EMBL" id="JAGSOV010000056">
    <property type="protein sequence ID" value="MCO1658571.1"/>
    <property type="molecule type" value="Genomic_DNA"/>
</dbReference>
<dbReference type="RefSeq" id="WP_252442670.1">
    <property type="nucleotide sequence ID" value="NZ_JAGSOV010000056.1"/>
</dbReference>
<comment type="caution">
    <text evidence="2">The sequence shown here is derived from an EMBL/GenBank/DDBJ whole genome shotgun (WGS) entry which is preliminary data.</text>
</comment>
<feature type="compositionally biased region" description="Basic and acidic residues" evidence="1">
    <location>
        <begin position="54"/>
        <end position="66"/>
    </location>
</feature>
<sequence>MLLIPLLIPFLLLTFLLFMERVEDVLLGQHPDEEEAVRLQRAPEAGQVRAPARPVERVRHHGDAGRRRSSTTSGRSEHAPRTGRLHHARDRAVRRSPVRRVDEVGLELHRRSA</sequence>
<protein>
    <recommendedName>
        <fullName evidence="4">Secreted protein</fullName>
    </recommendedName>
</protein>